<dbReference type="InterPro" id="IPR012373">
    <property type="entry name" value="Ferrdict_sens_TM"/>
</dbReference>
<dbReference type="GO" id="GO:0016989">
    <property type="term" value="F:sigma factor antagonist activity"/>
    <property type="evidence" value="ECO:0007669"/>
    <property type="project" value="TreeGrafter"/>
</dbReference>
<feature type="domain" description="Protein FecR C-terminal" evidence="3">
    <location>
        <begin position="334"/>
        <end position="402"/>
    </location>
</feature>
<keyword evidence="1" id="KW-1133">Transmembrane helix</keyword>
<organism evidence="4 5">
    <name type="scientific">Arenibacter certesii</name>
    <dbReference type="NCBI Taxonomy" id="228955"/>
    <lineage>
        <taxon>Bacteria</taxon>
        <taxon>Pseudomonadati</taxon>
        <taxon>Bacteroidota</taxon>
        <taxon>Flavobacteriia</taxon>
        <taxon>Flavobacteriales</taxon>
        <taxon>Flavobacteriaceae</taxon>
        <taxon>Arenibacter</taxon>
    </lineage>
</organism>
<evidence type="ECO:0000259" key="2">
    <source>
        <dbReference type="Pfam" id="PF04773"/>
    </source>
</evidence>
<evidence type="ECO:0000313" key="4">
    <source>
        <dbReference type="EMBL" id="GGW41856.1"/>
    </source>
</evidence>
<dbReference type="RefSeq" id="WP_026814226.1">
    <property type="nucleotide sequence ID" value="NZ_BMWP01000021.1"/>
</dbReference>
<evidence type="ECO:0000313" key="5">
    <source>
        <dbReference type="Proteomes" id="UP000634668"/>
    </source>
</evidence>
<feature type="transmembrane region" description="Helical" evidence="1">
    <location>
        <begin position="92"/>
        <end position="109"/>
    </location>
</feature>
<comment type="caution">
    <text evidence="4">The sequence shown here is derived from an EMBL/GenBank/DDBJ whole genome shotgun (WGS) entry which is preliminary data.</text>
</comment>
<dbReference type="EMBL" id="BMWP01000021">
    <property type="protein sequence ID" value="GGW41856.1"/>
    <property type="molecule type" value="Genomic_DNA"/>
</dbReference>
<keyword evidence="1" id="KW-0812">Transmembrane</keyword>
<dbReference type="InterPro" id="IPR006860">
    <property type="entry name" value="FecR"/>
</dbReference>
<keyword evidence="5" id="KW-1185">Reference proteome</keyword>
<sequence>MSDSDNIKILLRKFATRQCSQDEIEELIVFFKKETSSNLLPTVEEVLPLLDRTVEMDVLSADQIFDEIISGGKSKRSSSFSTMGKKGFGKKYVSAAALVLGLFSIIYLYQMQTVDNGNQRLSNGLNYHSVDSLNMRSEEITLLLENGIIKVISEEGTSEVMDKNGNVVGKQRGNQLVYEVKSSPEELAYNTLTVPFGKKFELLLSDGTIAHLNAGTSLKYPVTFLPGKERQVFLNGEAFFDVANDLDHPFVINADELNIRVLGTKFNVSTYAEDDVTDVVLVEGSVGLYTESEKFDKGSFLLKPGNKGSFNRLESTITSEIVLTSIYTSWINGELVFRNMTFENILTKLERNYNVSITNENLEMANEKFNASFRNASIEKVLEYFQSVYKLNFTIHGKEIIIH</sequence>
<dbReference type="AlphaFoldDB" id="A0A918J2Z4"/>
<dbReference type="Pfam" id="PF04773">
    <property type="entry name" value="FecR"/>
    <property type="match status" value="1"/>
</dbReference>
<dbReference type="Pfam" id="PF16344">
    <property type="entry name" value="FecR_C"/>
    <property type="match status" value="1"/>
</dbReference>
<accession>A0A918J2Z4</accession>
<feature type="domain" description="FecR protein" evidence="2">
    <location>
        <begin position="192"/>
        <end position="286"/>
    </location>
</feature>
<dbReference type="PANTHER" id="PTHR30273">
    <property type="entry name" value="PERIPLASMIC SIGNAL SENSOR AND SIGMA FACTOR ACTIVATOR FECR-RELATED"/>
    <property type="match status" value="1"/>
</dbReference>
<gene>
    <name evidence="4" type="ORF">GCM10007383_28100</name>
</gene>
<dbReference type="Proteomes" id="UP000634668">
    <property type="component" value="Unassembled WGS sequence"/>
</dbReference>
<dbReference type="Gene3D" id="3.55.50.30">
    <property type="match status" value="1"/>
</dbReference>
<reference evidence="4" key="2">
    <citation type="submission" date="2020-09" db="EMBL/GenBank/DDBJ databases">
        <authorList>
            <person name="Sun Q."/>
            <person name="Kim S."/>
        </authorList>
    </citation>
    <scope>NUCLEOTIDE SEQUENCE</scope>
    <source>
        <strain evidence="4">KCTC 12113</strain>
    </source>
</reference>
<reference evidence="4" key="1">
    <citation type="journal article" date="2014" name="Int. J. Syst. Evol. Microbiol.">
        <title>Complete genome sequence of Corynebacterium casei LMG S-19264T (=DSM 44701T), isolated from a smear-ripened cheese.</title>
        <authorList>
            <consortium name="US DOE Joint Genome Institute (JGI-PGF)"/>
            <person name="Walter F."/>
            <person name="Albersmeier A."/>
            <person name="Kalinowski J."/>
            <person name="Ruckert C."/>
        </authorList>
    </citation>
    <scope>NUCLEOTIDE SEQUENCE</scope>
    <source>
        <strain evidence="4">KCTC 12113</strain>
    </source>
</reference>
<evidence type="ECO:0000256" key="1">
    <source>
        <dbReference type="SAM" id="Phobius"/>
    </source>
</evidence>
<proteinExistence type="predicted"/>
<keyword evidence="1" id="KW-0472">Membrane</keyword>
<dbReference type="InterPro" id="IPR032508">
    <property type="entry name" value="FecR_C"/>
</dbReference>
<evidence type="ECO:0000259" key="3">
    <source>
        <dbReference type="Pfam" id="PF16344"/>
    </source>
</evidence>
<protein>
    <recommendedName>
        <fullName evidence="6">FecR family protein</fullName>
    </recommendedName>
</protein>
<evidence type="ECO:0008006" key="6">
    <source>
        <dbReference type="Google" id="ProtNLM"/>
    </source>
</evidence>
<dbReference type="Gene3D" id="2.60.120.1440">
    <property type="match status" value="1"/>
</dbReference>
<dbReference type="PANTHER" id="PTHR30273:SF2">
    <property type="entry name" value="PROTEIN FECR"/>
    <property type="match status" value="1"/>
</dbReference>
<name>A0A918J2Z4_9FLAO</name>